<dbReference type="Proteomes" id="UP001321477">
    <property type="component" value="Chromosome"/>
</dbReference>
<dbReference type="InterPro" id="IPR004843">
    <property type="entry name" value="Calcineurin-like_PHP"/>
</dbReference>
<gene>
    <name evidence="2" type="ORF">GCM10025870_10770</name>
</gene>
<evidence type="ECO:0000313" key="3">
    <source>
        <dbReference type="Proteomes" id="UP001321477"/>
    </source>
</evidence>
<dbReference type="EMBL" id="AP027734">
    <property type="protein sequence ID" value="BDZ54004.1"/>
    <property type="molecule type" value="Genomic_DNA"/>
</dbReference>
<dbReference type="Gene3D" id="3.60.21.10">
    <property type="match status" value="1"/>
</dbReference>
<keyword evidence="3" id="KW-1185">Reference proteome</keyword>
<dbReference type="PANTHER" id="PTHR43143">
    <property type="entry name" value="METALLOPHOSPHOESTERASE, CALCINEURIN SUPERFAMILY"/>
    <property type="match status" value="1"/>
</dbReference>
<evidence type="ECO:0000259" key="1">
    <source>
        <dbReference type="Pfam" id="PF00149"/>
    </source>
</evidence>
<name>A0ABN6Y9J9_9MICO</name>
<accession>A0ABN6Y9J9</accession>
<dbReference type="SUPFAM" id="SSF56300">
    <property type="entry name" value="Metallo-dependent phosphatases"/>
    <property type="match status" value="1"/>
</dbReference>
<proteinExistence type="predicted"/>
<dbReference type="InterPro" id="IPR051918">
    <property type="entry name" value="STPP_CPPED1"/>
</dbReference>
<evidence type="ECO:0000313" key="2">
    <source>
        <dbReference type="EMBL" id="BDZ54004.1"/>
    </source>
</evidence>
<feature type="domain" description="Calcineurin-like phosphoesterase" evidence="1">
    <location>
        <begin position="282"/>
        <end position="518"/>
    </location>
</feature>
<dbReference type="InterPro" id="IPR029052">
    <property type="entry name" value="Metallo-depent_PP-like"/>
</dbReference>
<reference evidence="3" key="1">
    <citation type="journal article" date="2019" name="Int. J. Syst. Evol. Microbiol.">
        <title>The Global Catalogue of Microorganisms (GCM) 10K type strain sequencing project: providing services to taxonomists for standard genome sequencing and annotation.</title>
        <authorList>
            <consortium name="The Broad Institute Genomics Platform"/>
            <consortium name="The Broad Institute Genome Sequencing Center for Infectious Disease"/>
            <person name="Wu L."/>
            <person name="Ma J."/>
        </authorList>
    </citation>
    <scope>NUCLEOTIDE SEQUENCE [LARGE SCALE GENOMIC DNA]</scope>
    <source>
        <strain evidence="3">NBRC 109019</strain>
    </source>
</reference>
<dbReference type="Pfam" id="PF00149">
    <property type="entry name" value="Metallophos"/>
    <property type="match status" value="1"/>
</dbReference>
<sequence length="720" mass="76328">MTDNTGPAIASSTPAPGSTIEQATALDVQLVDPSGVVGGPEVALDGEPVGLADLIGPGLVAGPHTIVVTAADGLGNESTHEIAFASAGIPDVPADLAPASGTADVTGPVTLSATVGEPGDGDVSATFSQADILTPNQVWQGTSRGIPTTLRVEGERKADASALEPGDGETLDGEASRDVAFQRFDVMVKGHVNDPVIRWTGTVDPDRVATLRAWNLQSQAWDALTGSRGAVEGETVLTATADDRYIDGQQVHVMVTGEDPFADDLEAGDPNAFADPDAVDFSIAHFTDTQYLSEGAVEQETAEERAIWESAYGGIVDWIAGNADERKISYVAHTGDLIENNIRAPQTDEMRQQIIGEWEVSSRQHDVLDAAGIPSGVVAGNHDNQSGTENGPDAIFNDYFGPENSEAAAASWTQAQYGGPWREGDNQNHYDLFSAGGLDFVVVGLSYGVTREEAEWANGVFEQFSDRNGILLTHDYLAPSTEPDGRDAPFAAPDGSMLYNTVVEDSPNVFLILAGHEHGVGTNVKPRVGEIDRGVVELLADYQFYTVSADRLGLTEIGGYRPDDQLRFGASFLRLLSFDVDRSVMHVDTYSPLLDEFGATEYDDRHRYDGSEDETVLPVDLTSRVTTLRTDSLAVFVPSAVVGESTVASGEVASVEWTRLKADTAYAWIVTASSAGGGTSTSEPSVFLTTDASGRPGTWNENSPWFPFLGEAVAAEGPNR</sequence>
<organism evidence="2 3">
    <name type="scientific">Agromyces marinus</name>
    <dbReference type="NCBI Taxonomy" id="1389020"/>
    <lineage>
        <taxon>Bacteria</taxon>
        <taxon>Bacillati</taxon>
        <taxon>Actinomycetota</taxon>
        <taxon>Actinomycetes</taxon>
        <taxon>Micrococcales</taxon>
        <taxon>Microbacteriaceae</taxon>
        <taxon>Agromyces</taxon>
    </lineage>
</organism>
<dbReference type="PANTHER" id="PTHR43143:SF5">
    <property type="entry name" value="SECRETED PROTEIN"/>
    <property type="match status" value="1"/>
</dbReference>
<protein>
    <recommendedName>
        <fullName evidence="1">Calcineurin-like phosphoesterase domain-containing protein</fullName>
    </recommendedName>
</protein>